<dbReference type="EMBL" id="JADLQN010000005">
    <property type="protein sequence ID" value="MBF6357320.1"/>
    <property type="molecule type" value="Genomic_DNA"/>
</dbReference>
<reference evidence="2 3" key="1">
    <citation type="submission" date="2020-10" db="EMBL/GenBank/DDBJ databases">
        <title>Identification of Nocardia species via Next-generation sequencing and recognition of intraspecies genetic diversity.</title>
        <authorList>
            <person name="Li P."/>
            <person name="Li P."/>
            <person name="Lu B."/>
        </authorList>
    </citation>
    <scope>NUCLEOTIDE SEQUENCE [LARGE SCALE GENOMIC DNA]</scope>
    <source>
        <strain evidence="2 3">BJ06-0143</strain>
    </source>
</reference>
<dbReference type="RefSeq" id="WP_195004175.1">
    <property type="nucleotide sequence ID" value="NZ_JADLQN010000005.1"/>
</dbReference>
<proteinExistence type="predicted"/>
<sequence>MGMLGKAIKSGIAIKAFQVVKREAAKPENQRKAQEFAAKLGQRRRSR</sequence>
<keyword evidence="3" id="KW-1185">Reference proteome</keyword>
<feature type="region of interest" description="Disordered" evidence="1">
    <location>
        <begin position="24"/>
        <end position="47"/>
    </location>
</feature>
<name>A0ABS0DGR5_9NOCA</name>
<organism evidence="2 3">
    <name type="scientific">Nocardia higoensis</name>
    <dbReference type="NCBI Taxonomy" id="228599"/>
    <lineage>
        <taxon>Bacteria</taxon>
        <taxon>Bacillati</taxon>
        <taxon>Actinomycetota</taxon>
        <taxon>Actinomycetes</taxon>
        <taxon>Mycobacteriales</taxon>
        <taxon>Nocardiaceae</taxon>
        <taxon>Nocardia</taxon>
    </lineage>
</organism>
<gene>
    <name evidence="2" type="ORF">IU449_22700</name>
</gene>
<dbReference type="Proteomes" id="UP000707731">
    <property type="component" value="Unassembled WGS sequence"/>
</dbReference>
<evidence type="ECO:0000256" key="1">
    <source>
        <dbReference type="SAM" id="MobiDB-lite"/>
    </source>
</evidence>
<evidence type="ECO:0000313" key="3">
    <source>
        <dbReference type="Proteomes" id="UP000707731"/>
    </source>
</evidence>
<comment type="caution">
    <text evidence="2">The sequence shown here is derived from an EMBL/GenBank/DDBJ whole genome shotgun (WGS) entry which is preliminary data.</text>
</comment>
<evidence type="ECO:0000313" key="2">
    <source>
        <dbReference type="EMBL" id="MBF6357320.1"/>
    </source>
</evidence>
<feature type="compositionally biased region" description="Basic and acidic residues" evidence="1">
    <location>
        <begin position="24"/>
        <end position="34"/>
    </location>
</feature>
<accession>A0ABS0DGR5</accession>
<protein>
    <submittedName>
        <fullName evidence="2">Uncharacterized protein</fullName>
    </submittedName>
</protein>